<proteinExistence type="predicted"/>
<dbReference type="AlphaFoldDB" id="K1ZIL5"/>
<organism evidence="1">
    <name type="scientific">uncultured bacterium</name>
    <name type="common">gcode 4</name>
    <dbReference type="NCBI Taxonomy" id="1234023"/>
    <lineage>
        <taxon>Bacteria</taxon>
        <taxon>environmental samples</taxon>
    </lineage>
</organism>
<name>K1ZIL5_9BACT</name>
<dbReference type="EMBL" id="AMFJ01028920">
    <property type="protein sequence ID" value="EKD44273.1"/>
    <property type="molecule type" value="Genomic_DNA"/>
</dbReference>
<evidence type="ECO:0000313" key="1">
    <source>
        <dbReference type="EMBL" id="EKD44273.1"/>
    </source>
</evidence>
<gene>
    <name evidence="1" type="ORF">ACD_71C00189G0002</name>
</gene>
<sequence>MKRFCFTSFSVAELNKASQVYAWFDFQNISDFENNTQAYEKLQDSRIDVVYVFSRLLSGPEELWGVLGWSVFVSQEGLFGLDESGSFVRIPEGSVAYLLRTGDMPKSFLAFLVKCAKKRWNIQVITNLENPESSPLSTKCHALAYINSDNFPKCVVPYVCSDSDFSYLVEYLKKSELFGSSVIAKKAGYSSWDGVKIFNVEGTEFSKELFYFLEEALRWDYVIMELLEVSDTEYRVYWAKKWWSEPTLLEVHGKERIEWQVLHNIAKGNILRKLDKKMIPASVQTDLMEYCQNIPELHGGIDILVWKDGKYYFTENNIMTGYLCEPEERYFAKEWLESVASCHTL</sequence>
<evidence type="ECO:0008006" key="2">
    <source>
        <dbReference type="Google" id="ProtNLM"/>
    </source>
</evidence>
<accession>K1ZIL5</accession>
<protein>
    <recommendedName>
        <fullName evidence="2">ATP-grasp domain-containing protein</fullName>
    </recommendedName>
</protein>
<comment type="caution">
    <text evidence="1">The sequence shown here is derived from an EMBL/GenBank/DDBJ whole genome shotgun (WGS) entry which is preliminary data.</text>
</comment>
<reference evidence="1" key="1">
    <citation type="journal article" date="2012" name="Science">
        <title>Fermentation, hydrogen, and sulfur metabolism in multiple uncultivated bacterial phyla.</title>
        <authorList>
            <person name="Wrighton K.C."/>
            <person name="Thomas B.C."/>
            <person name="Sharon I."/>
            <person name="Miller C.S."/>
            <person name="Castelle C.J."/>
            <person name="VerBerkmoes N.C."/>
            <person name="Wilkins M.J."/>
            <person name="Hettich R.L."/>
            <person name="Lipton M.S."/>
            <person name="Williams K.H."/>
            <person name="Long P.E."/>
            <person name="Banfield J.F."/>
        </authorList>
    </citation>
    <scope>NUCLEOTIDE SEQUENCE [LARGE SCALE GENOMIC DNA]</scope>
</reference>